<reference evidence="3 4" key="1">
    <citation type="submission" date="2016-08" db="EMBL/GenBank/DDBJ databases">
        <title>Genomes of anaerobic fungi encode conserved fungal cellulosomes for biomass hydrolysis.</title>
        <authorList>
            <consortium name="DOE Joint Genome Institute"/>
            <person name="Haitjema C.H."/>
            <person name="Gilmore S.P."/>
            <person name="Henske J.K."/>
            <person name="Solomon K.V."/>
            <person name="De Groot R."/>
            <person name="Kuo A."/>
            <person name="Mondo S.J."/>
            <person name="Salamov A.A."/>
            <person name="Labutti K."/>
            <person name="Zhao Z."/>
            <person name="Chiniquy J."/>
            <person name="Barry K."/>
            <person name="Brewer H.M."/>
            <person name="Purvine S.O."/>
            <person name="Wright A.T."/>
            <person name="Boxma B."/>
            <person name="Van Alen T."/>
            <person name="Hackstein J.H."/>
            <person name="Baker S.E."/>
            <person name="Grigoriev I.V."/>
            <person name="O'Malley M.A."/>
        </authorList>
    </citation>
    <scope>NUCLEOTIDE SEQUENCE [LARGE SCALE GENOMIC DNA]</scope>
    <source>
        <strain evidence="4">finn</strain>
    </source>
</reference>
<accession>A0A1Y1V2Q8</accession>
<dbReference type="GO" id="GO:0008017">
    <property type="term" value="F:microtubule binding"/>
    <property type="evidence" value="ECO:0007669"/>
    <property type="project" value="InterPro"/>
</dbReference>
<dbReference type="AlphaFoldDB" id="A0A1Y1V2Q8"/>
<keyword evidence="4" id="KW-1185">Reference proteome</keyword>
<evidence type="ECO:0000259" key="2">
    <source>
        <dbReference type="PROSITE" id="PS50067"/>
    </source>
</evidence>
<organism evidence="3 4">
    <name type="scientific">Piromyces finnis</name>
    <dbReference type="NCBI Taxonomy" id="1754191"/>
    <lineage>
        <taxon>Eukaryota</taxon>
        <taxon>Fungi</taxon>
        <taxon>Fungi incertae sedis</taxon>
        <taxon>Chytridiomycota</taxon>
        <taxon>Chytridiomycota incertae sedis</taxon>
        <taxon>Neocallimastigomycetes</taxon>
        <taxon>Neocallimastigales</taxon>
        <taxon>Neocallimastigaceae</taxon>
        <taxon>Piromyces</taxon>
    </lineage>
</organism>
<dbReference type="InterPro" id="IPR036961">
    <property type="entry name" value="Kinesin_motor_dom_sf"/>
</dbReference>
<dbReference type="GO" id="GO:0005524">
    <property type="term" value="F:ATP binding"/>
    <property type="evidence" value="ECO:0007669"/>
    <property type="project" value="InterPro"/>
</dbReference>
<sequence length="111" mass="13090">IYRKAKNQQKRLSFSNFKNSIYNTIKTPKKKQAQNINPEELIKTYLRIRPIEDSDKSYCKILNEKEIEILAPEDSNAYKNGKQGPEQYIFQKVFSQNATQEQIYENIALPM</sequence>
<dbReference type="GO" id="GO:0007018">
    <property type="term" value="P:microtubule-based movement"/>
    <property type="evidence" value="ECO:0007669"/>
    <property type="project" value="InterPro"/>
</dbReference>
<comment type="similarity">
    <text evidence="1">Belongs to the TRAFAC class myosin-kinesin ATPase superfamily. Kinesin family.</text>
</comment>
<protein>
    <recommendedName>
        <fullName evidence="2">Kinesin motor domain-containing protein</fullName>
    </recommendedName>
</protein>
<name>A0A1Y1V2Q8_9FUNG</name>
<comment type="caution">
    <text evidence="1">Lacks conserved residue(s) required for the propagation of feature annotation.</text>
</comment>
<evidence type="ECO:0000313" key="3">
    <source>
        <dbReference type="EMBL" id="ORX45974.1"/>
    </source>
</evidence>
<reference evidence="3 4" key="2">
    <citation type="submission" date="2016-08" db="EMBL/GenBank/DDBJ databases">
        <title>Pervasive Adenine N6-methylation of Active Genes in Fungi.</title>
        <authorList>
            <consortium name="DOE Joint Genome Institute"/>
            <person name="Mondo S.J."/>
            <person name="Dannebaum R.O."/>
            <person name="Kuo R.C."/>
            <person name="Labutti K."/>
            <person name="Haridas S."/>
            <person name="Kuo A."/>
            <person name="Salamov A."/>
            <person name="Ahrendt S.R."/>
            <person name="Lipzen A."/>
            <person name="Sullivan W."/>
            <person name="Andreopoulos W.B."/>
            <person name="Clum A."/>
            <person name="Lindquist E."/>
            <person name="Daum C."/>
            <person name="Ramamoorthy G.K."/>
            <person name="Gryganskyi A."/>
            <person name="Culley D."/>
            <person name="Magnuson J.K."/>
            <person name="James T.Y."/>
            <person name="O'Malley M.A."/>
            <person name="Stajich J.E."/>
            <person name="Spatafora J.W."/>
            <person name="Visel A."/>
            <person name="Grigoriev I.V."/>
        </authorList>
    </citation>
    <scope>NUCLEOTIDE SEQUENCE [LARGE SCALE GENOMIC DNA]</scope>
    <source>
        <strain evidence="4">finn</strain>
    </source>
</reference>
<feature type="non-terminal residue" evidence="3">
    <location>
        <position position="111"/>
    </location>
</feature>
<dbReference type="STRING" id="1754191.A0A1Y1V2Q8"/>
<dbReference type="GO" id="GO:0003777">
    <property type="term" value="F:microtubule motor activity"/>
    <property type="evidence" value="ECO:0007669"/>
    <property type="project" value="InterPro"/>
</dbReference>
<dbReference type="SUPFAM" id="SSF52540">
    <property type="entry name" value="P-loop containing nucleoside triphosphate hydrolases"/>
    <property type="match status" value="1"/>
</dbReference>
<proteinExistence type="inferred from homology"/>
<dbReference type="Gene3D" id="3.40.850.10">
    <property type="entry name" value="Kinesin motor domain"/>
    <property type="match status" value="1"/>
</dbReference>
<gene>
    <name evidence="3" type="ORF">BCR36DRAFT_228392</name>
</gene>
<dbReference type="InterPro" id="IPR027417">
    <property type="entry name" value="P-loop_NTPase"/>
</dbReference>
<feature type="domain" description="Kinesin motor" evidence="2">
    <location>
        <begin position="41"/>
        <end position="111"/>
    </location>
</feature>
<feature type="non-terminal residue" evidence="3">
    <location>
        <position position="1"/>
    </location>
</feature>
<dbReference type="PROSITE" id="PS50067">
    <property type="entry name" value="KINESIN_MOTOR_2"/>
    <property type="match status" value="1"/>
</dbReference>
<evidence type="ECO:0000313" key="4">
    <source>
        <dbReference type="Proteomes" id="UP000193719"/>
    </source>
</evidence>
<comment type="caution">
    <text evidence="3">The sequence shown here is derived from an EMBL/GenBank/DDBJ whole genome shotgun (WGS) entry which is preliminary data.</text>
</comment>
<dbReference type="InterPro" id="IPR001752">
    <property type="entry name" value="Kinesin_motor_dom"/>
</dbReference>
<dbReference type="Proteomes" id="UP000193719">
    <property type="component" value="Unassembled WGS sequence"/>
</dbReference>
<dbReference type="EMBL" id="MCFH01000037">
    <property type="protein sequence ID" value="ORX45974.1"/>
    <property type="molecule type" value="Genomic_DNA"/>
</dbReference>
<evidence type="ECO:0000256" key="1">
    <source>
        <dbReference type="PROSITE-ProRule" id="PRU00283"/>
    </source>
</evidence>
<dbReference type="OrthoDB" id="3176171at2759"/>